<evidence type="ECO:0000313" key="6">
    <source>
        <dbReference type="EMBL" id="MBS8121933.1"/>
    </source>
</evidence>
<dbReference type="EMBL" id="JAEDAM010000023">
    <property type="protein sequence ID" value="MBS8121933.1"/>
    <property type="molecule type" value="Genomic_DNA"/>
</dbReference>
<reference evidence="6 7" key="1">
    <citation type="journal article" date="2021" name="Nat. Commun.">
        <title>Reductive evolution and unique predatory mode in the CPR bacterium Vampirococcus lugosii.</title>
        <authorList>
            <person name="Moreira D."/>
            <person name="Zivanovic Y."/>
            <person name="Lopez-Archilla A.I."/>
            <person name="Iniesto M."/>
            <person name="Lopez-Garcia P."/>
        </authorList>
    </citation>
    <scope>NUCLEOTIDE SEQUENCE [LARGE SCALE GENOMIC DNA]</scope>
    <source>
        <strain evidence="6">Chiprana</strain>
    </source>
</reference>
<protein>
    <submittedName>
        <fullName evidence="6">Holliday junction resolvase</fullName>
    </submittedName>
</protein>
<dbReference type="PANTHER" id="PTHR33317">
    <property type="entry name" value="POLYNUCLEOTIDYL TRANSFERASE, RIBONUCLEASE H-LIKE SUPERFAMILY PROTEIN"/>
    <property type="match status" value="1"/>
</dbReference>
<keyword evidence="1" id="KW-0963">Cytoplasm</keyword>
<evidence type="ECO:0000256" key="1">
    <source>
        <dbReference type="ARBA" id="ARBA00022490"/>
    </source>
</evidence>
<sequence length="130" mass="15024">MKKNRSILGIDWGSKYIGISYKLSDNETILPIGYMINDASFLFYFGEVLIKYNVEKIIIGYPNNNEKIQESIDNFIKQLDLIVSEDVEIIKQNEDYSTTKAGEIMGNYRKNETTDTIASMEILKEYLDET</sequence>
<proteinExistence type="predicted"/>
<gene>
    <name evidence="6" type="ORF">VAMP_41n51</name>
</gene>
<evidence type="ECO:0000259" key="5">
    <source>
        <dbReference type="SMART" id="SM00732"/>
    </source>
</evidence>
<dbReference type="SUPFAM" id="SSF53098">
    <property type="entry name" value="Ribonuclease H-like"/>
    <property type="match status" value="1"/>
</dbReference>
<dbReference type="InterPro" id="IPR012337">
    <property type="entry name" value="RNaseH-like_sf"/>
</dbReference>
<evidence type="ECO:0000256" key="2">
    <source>
        <dbReference type="ARBA" id="ARBA00022517"/>
    </source>
</evidence>
<dbReference type="SMART" id="SM00732">
    <property type="entry name" value="YqgFc"/>
    <property type="match status" value="1"/>
</dbReference>
<accession>A0ABS5QL45</accession>
<dbReference type="InterPro" id="IPR005227">
    <property type="entry name" value="YqgF"/>
</dbReference>
<organism evidence="6 7">
    <name type="scientific">Candidatus Vampirococcus lugosii</name>
    <dbReference type="NCBI Taxonomy" id="2789015"/>
    <lineage>
        <taxon>Bacteria</taxon>
        <taxon>Candidatus Absconditibacteriota</taxon>
        <taxon>Vampirococcus</taxon>
    </lineage>
</organism>
<evidence type="ECO:0000256" key="3">
    <source>
        <dbReference type="ARBA" id="ARBA00022722"/>
    </source>
</evidence>
<dbReference type="Proteomes" id="UP000680365">
    <property type="component" value="Unassembled WGS sequence"/>
</dbReference>
<keyword evidence="3" id="KW-0540">Nuclease</keyword>
<dbReference type="InterPro" id="IPR006641">
    <property type="entry name" value="YqgF/RNaseH-like_dom"/>
</dbReference>
<keyword evidence="2" id="KW-0690">Ribosome biogenesis</keyword>
<keyword evidence="7" id="KW-1185">Reference proteome</keyword>
<evidence type="ECO:0000256" key="4">
    <source>
        <dbReference type="ARBA" id="ARBA00022801"/>
    </source>
</evidence>
<dbReference type="Pfam" id="PF03652">
    <property type="entry name" value="RuvX"/>
    <property type="match status" value="1"/>
</dbReference>
<feature type="domain" description="YqgF/RNase H-like" evidence="5">
    <location>
        <begin position="5"/>
        <end position="101"/>
    </location>
</feature>
<evidence type="ECO:0000313" key="7">
    <source>
        <dbReference type="Proteomes" id="UP000680365"/>
    </source>
</evidence>
<keyword evidence="4" id="KW-0378">Hydrolase</keyword>
<dbReference type="Gene3D" id="3.30.420.140">
    <property type="entry name" value="YqgF/RNase H-like domain"/>
    <property type="match status" value="1"/>
</dbReference>
<dbReference type="PANTHER" id="PTHR33317:SF4">
    <property type="entry name" value="POLYNUCLEOTIDYL TRANSFERASE, RIBONUCLEASE H-LIKE SUPERFAMILY PROTEIN"/>
    <property type="match status" value="1"/>
</dbReference>
<name>A0ABS5QL45_9BACT</name>
<dbReference type="InterPro" id="IPR037027">
    <property type="entry name" value="YqgF/RNaseH-like_dom_sf"/>
</dbReference>
<comment type="caution">
    <text evidence="6">The sequence shown here is derived from an EMBL/GenBank/DDBJ whole genome shotgun (WGS) entry which is preliminary data.</text>
</comment>
<dbReference type="RefSeq" id="WP_213348913.1">
    <property type="nucleotide sequence ID" value="NZ_JAEDAM010000023.1"/>
</dbReference>